<comment type="subcellular location">
    <subcellularLocation>
        <location evidence="1">Cell membrane</location>
        <topology evidence="1">Multi-pass membrane protein</topology>
    </subcellularLocation>
</comment>
<dbReference type="PIRSF" id="PIRSF035875">
    <property type="entry name" value="RNase_BN"/>
    <property type="match status" value="1"/>
</dbReference>
<dbReference type="AlphaFoldDB" id="A0A1I4TQ49"/>
<keyword evidence="5 6" id="KW-0472">Membrane</keyword>
<accession>A0A1I4TQ49</accession>
<dbReference type="RefSeq" id="WP_092906415.1">
    <property type="nucleotide sequence ID" value="NZ_FOUZ01000002.1"/>
</dbReference>
<evidence type="ECO:0000256" key="1">
    <source>
        <dbReference type="ARBA" id="ARBA00004651"/>
    </source>
</evidence>
<evidence type="ECO:0000313" key="7">
    <source>
        <dbReference type="EMBL" id="SFM78750.1"/>
    </source>
</evidence>
<reference evidence="8" key="1">
    <citation type="submission" date="2016-10" db="EMBL/GenBank/DDBJ databases">
        <authorList>
            <person name="Varghese N."/>
            <person name="Submissions S."/>
        </authorList>
    </citation>
    <scope>NUCLEOTIDE SEQUENCE [LARGE SCALE GENOMIC DNA]</scope>
    <source>
        <strain evidence="8">XJ109</strain>
    </source>
</reference>
<name>A0A1I4TQ49_9FLAO</name>
<dbReference type="STRING" id="684065.SAMN05421738_102300"/>
<evidence type="ECO:0000256" key="3">
    <source>
        <dbReference type="ARBA" id="ARBA00022692"/>
    </source>
</evidence>
<dbReference type="EMBL" id="FOUZ01000002">
    <property type="protein sequence ID" value="SFM78750.1"/>
    <property type="molecule type" value="Genomic_DNA"/>
</dbReference>
<feature type="transmembrane region" description="Helical" evidence="6">
    <location>
        <begin position="162"/>
        <end position="184"/>
    </location>
</feature>
<evidence type="ECO:0000313" key="8">
    <source>
        <dbReference type="Proteomes" id="UP000199149"/>
    </source>
</evidence>
<dbReference type="Proteomes" id="UP000199149">
    <property type="component" value="Unassembled WGS sequence"/>
</dbReference>
<keyword evidence="2" id="KW-1003">Cell membrane</keyword>
<evidence type="ECO:0000256" key="2">
    <source>
        <dbReference type="ARBA" id="ARBA00022475"/>
    </source>
</evidence>
<keyword evidence="4 6" id="KW-1133">Transmembrane helix</keyword>
<dbReference type="PANTHER" id="PTHR30213">
    <property type="entry name" value="INNER MEMBRANE PROTEIN YHJD"/>
    <property type="match status" value="1"/>
</dbReference>
<evidence type="ECO:0000256" key="6">
    <source>
        <dbReference type="SAM" id="Phobius"/>
    </source>
</evidence>
<evidence type="ECO:0000256" key="4">
    <source>
        <dbReference type="ARBA" id="ARBA00022989"/>
    </source>
</evidence>
<feature type="transmembrane region" description="Helical" evidence="6">
    <location>
        <begin position="121"/>
        <end position="141"/>
    </location>
</feature>
<dbReference type="NCBIfam" id="TIGR00765">
    <property type="entry name" value="yihY_not_rbn"/>
    <property type="match status" value="1"/>
</dbReference>
<proteinExistence type="predicted"/>
<feature type="transmembrane region" description="Helical" evidence="6">
    <location>
        <begin position="239"/>
        <end position="262"/>
    </location>
</feature>
<evidence type="ECO:0000256" key="5">
    <source>
        <dbReference type="ARBA" id="ARBA00023136"/>
    </source>
</evidence>
<gene>
    <name evidence="7" type="ORF">SAMN05421738_102300</name>
</gene>
<dbReference type="InterPro" id="IPR017039">
    <property type="entry name" value="Virul_fac_BrkB"/>
</dbReference>
<feature type="transmembrane region" description="Helical" evidence="6">
    <location>
        <begin position="204"/>
        <end position="227"/>
    </location>
</feature>
<feature type="transmembrane region" description="Helical" evidence="6">
    <location>
        <begin position="268"/>
        <end position="294"/>
    </location>
</feature>
<dbReference type="GO" id="GO:0005886">
    <property type="term" value="C:plasma membrane"/>
    <property type="evidence" value="ECO:0007669"/>
    <property type="project" value="UniProtKB-SubCell"/>
</dbReference>
<organism evidence="7 8">
    <name type="scientific">Algoriella xinjiangensis</name>
    <dbReference type="NCBI Taxonomy" id="684065"/>
    <lineage>
        <taxon>Bacteria</taxon>
        <taxon>Pseudomonadati</taxon>
        <taxon>Bacteroidota</taxon>
        <taxon>Flavobacteriia</taxon>
        <taxon>Flavobacteriales</taxon>
        <taxon>Weeksellaceae</taxon>
        <taxon>Algoriella</taxon>
    </lineage>
</organism>
<keyword evidence="3 6" id="KW-0812">Transmembrane</keyword>
<sequence>MRILQDFKTYTGINYFRDWSKKTLMNKKTEITVYDFLKVFWIRVMKGNFPLRSAAVSWILFFSMFPFLLFLFSVLPHLVYYEEIKNLLFTQLLPQLLPKHVSNEVISYIDNTTAIQGKKKVNYLLILITIFMSSNGIQGIINGFNVSYQDVYVKRKNMKSRLISIVLTLFFTAFIVLQVFFSYSTSVIWKYLSHVRFLSKLGQFSYLINYFTVFIFYFVSMCMLYYFGPNHKKSRSTVLPGAILTSVLFLLTVIGFNTYISYFTNIDLLYGSLGLVMIMMIFVYINVILMLVGYELNMSINYTRNYEYVSHIDSNRYINLDKDDEKEDD</sequence>
<keyword evidence="8" id="KW-1185">Reference proteome</keyword>
<dbReference type="Pfam" id="PF03631">
    <property type="entry name" value="Virul_fac_BrkB"/>
    <property type="match status" value="1"/>
</dbReference>
<feature type="transmembrane region" description="Helical" evidence="6">
    <location>
        <begin position="55"/>
        <end position="79"/>
    </location>
</feature>
<dbReference type="OrthoDB" id="977385at2"/>
<dbReference type="PANTHER" id="PTHR30213:SF0">
    <property type="entry name" value="UPF0761 MEMBRANE PROTEIN YIHY"/>
    <property type="match status" value="1"/>
</dbReference>
<protein>
    <submittedName>
        <fullName evidence="7">Membrane protein</fullName>
    </submittedName>
</protein>